<accession>A0A067JWU3</accession>
<dbReference type="EMBL" id="KK915152">
    <property type="protein sequence ID" value="KDP24019.1"/>
    <property type="molecule type" value="Genomic_DNA"/>
</dbReference>
<dbReference type="OrthoDB" id="1937605at2759"/>
<name>A0A067JWU3_JATCU</name>
<reference evidence="1 2" key="1">
    <citation type="journal article" date="2014" name="PLoS ONE">
        <title>Global Analysis of Gene Expression Profiles in Physic Nut (Jatropha curcas L.) Seedlings Exposed to Salt Stress.</title>
        <authorList>
            <person name="Zhang L."/>
            <person name="Zhang C."/>
            <person name="Wu P."/>
            <person name="Chen Y."/>
            <person name="Li M."/>
            <person name="Jiang H."/>
            <person name="Wu G."/>
        </authorList>
    </citation>
    <scope>NUCLEOTIDE SEQUENCE [LARGE SCALE GENOMIC DNA]</scope>
    <source>
        <strain evidence="2">cv. GZQX0401</strain>
        <tissue evidence="1">Young leaves</tissue>
    </source>
</reference>
<evidence type="ECO:0008006" key="3">
    <source>
        <dbReference type="Google" id="ProtNLM"/>
    </source>
</evidence>
<gene>
    <name evidence="1" type="ORF">JCGZ_27033</name>
</gene>
<dbReference type="InterPro" id="IPR044824">
    <property type="entry name" value="MAIN-like"/>
</dbReference>
<organism evidence="1 2">
    <name type="scientific">Jatropha curcas</name>
    <name type="common">Barbados nut</name>
    <dbReference type="NCBI Taxonomy" id="180498"/>
    <lineage>
        <taxon>Eukaryota</taxon>
        <taxon>Viridiplantae</taxon>
        <taxon>Streptophyta</taxon>
        <taxon>Embryophyta</taxon>
        <taxon>Tracheophyta</taxon>
        <taxon>Spermatophyta</taxon>
        <taxon>Magnoliopsida</taxon>
        <taxon>eudicotyledons</taxon>
        <taxon>Gunneridae</taxon>
        <taxon>Pentapetalae</taxon>
        <taxon>rosids</taxon>
        <taxon>fabids</taxon>
        <taxon>Malpighiales</taxon>
        <taxon>Euphorbiaceae</taxon>
        <taxon>Crotonoideae</taxon>
        <taxon>Jatropheae</taxon>
        <taxon>Jatropha</taxon>
    </lineage>
</organism>
<dbReference type="PANTHER" id="PTHR46033">
    <property type="entry name" value="PROTEIN MAIN-LIKE 2"/>
    <property type="match status" value="1"/>
</dbReference>
<evidence type="ECO:0000313" key="1">
    <source>
        <dbReference type="EMBL" id="KDP24019.1"/>
    </source>
</evidence>
<proteinExistence type="predicted"/>
<evidence type="ECO:0000313" key="2">
    <source>
        <dbReference type="Proteomes" id="UP000027138"/>
    </source>
</evidence>
<dbReference type="AlphaFoldDB" id="A0A067JWU3"/>
<dbReference type="Proteomes" id="UP000027138">
    <property type="component" value="Unassembled WGS sequence"/>
</dbReference>
<sequence>MSQMRGFQAELRDAAVEWRGAGAGARDAAVLQGAQLGQSCVMRPCRRGMRLCSCMTQLRLIWARPTQATDAFAFWDLLDPPMRARVVAAGFGDYAAGLRRTQPRFPPAMRYALMERWNDCTHTFIFGFGEMTLTPVDYAAITGLRFTGPVPPLDARYQTATLGAHLVRSLLGVTTQTRGSCRWRPDLLLLFTDPVPPLDARYQTATLGAHLVRSLLGVTTQTRYTAQGCVSYEVVFRFWAERIRTRLAA</sequence>
<dbReference type="PANTHER" id="PTHR46033:SF8">
    <property type="entry name" value="PROTEIN MAINTENANCE OF MERISTEMS-LIKE"/>
    <property type="match status" value="1"/>
</dbReference>
<protein>
    <recommendedName>
        <fullName evidence="3">Aminotransferase-like plant mobile domain-containing protein</fullName>
    </recommendedName>
</protein>
<dbReference type="GO" id="GO:0010073">
    <property type="term" value="P:meristem maintenance"/>
    <property type="evidence" value="ECO:0007669"/>
    <property type="project" value="InterPro"/>
</dbReference>
<keyword evidence="2" id="KW-1185">Reference proteome</keyword>